<dbReference type="PROSITE" id="PS51898">
    <property type="entry name" value="TYR_RECOMBINASE"/>
    <property type="match status" value="1"/>
</dbReference>
<evidence type="ECO:0000256" key="5">
    <source>
        <dbReference type="ARBA" id="ARBA00023195"/>
    </source>
</evidence>
<evidence type="ECO:0000256" key="4">
    <source>
        <dbReference type="ARBA" id="ARBA00023172"/>
    </source>
</evidence>
<evidence type="ECO:0000256" key="1">
    <source>
        <dbReference type="ARBA" id="ARBA00008857"/>
    </source>
</evidence>
<dbReference type="InterPro" id="IPR025166">
    <property type="entry name" value="Integrase_DNA_bind_dom"/>
</dbReference>
<accession>A0A0F9BHE2</accession>
<keyword evidence="3" id="KW-0238">DNA-binding</keyword>
<name>A0A0F9BHE2_9ZZZZ</name>
<gene>
    <name evidence="9" type="ORF">LCGC14_2527820</name>
</gene>
<keyword evidence="4" id="KW-0233">DNA recombination</keyword>
<dbReference type="Pfam" id="PF00589">
    <property type="entry name" value="Phage_integrase"/>
    <property type="match status" value="1"/>
</dbReference>
<dbReference type="AlphaFoldDB" id="A0A0F9BHE2"/>
<dbReference type="InterPro" id="IPR002104">
    <property type="entry name" value="Integrase_catalytic"/>
</dbReference>
<dbReference type="GO" id="GO:0046718">
    <property type="term" value="P:symbiont entry into host cell"/>
    <property type="evidence" value="ECO:0007669"/>
    <property type="project" value="UniProtKB-KW"/>
</dbReference>
<dbReference type="InterPro" id="IPR050808">
    <property type="entry name" value="Phage_Integrase"/>
</dbReference>
<dbReference type="InterPro" id="IPR010998">
    <property type="entry name" value="Integrase_recombinase_N"/>
</dbReference>
<dbReference type="GO" id="GO:0006310">
    <property type="term" value="P:DNA recombination"/>
    <property type="evidence" value="ECO:0007669"/>
    <property type="project" value="UniProtKB-KW"/>
</dbReference>
<evidence type="ECO:0000256" key="3">
    <source>
        <dbReference type="ARBA" id="ARBA00023125"/>
    </source>
</evidence>
<dbReference type="InterPro" id="IPR013762">
    <property type="entry name" value="Integrase-like_cat_sf"/>
</dbReference>
<dbReference type="GO" id="GO:0044826">
    <property type="term" value="P:viral genome integration into host DNA"/>
    <property type="evidence" value="ECO:0007669"/>
    <property type="project" value="UniProtKB-KW"/>
</dbReference>
<comment type="caution">
    <text evidence="9">The sequence shown here is derived from an EMBL/GenBank/DDBJ whole genome shotgun (WGS) entry which is preliminary data.</text>
</comment>
<proteinExistence type="inferred from homology"/>
<keyword evidence="2" id="KW-0229">DNA integration</keyword>
<dbReference type="CDD" id="cd00801">
    <property type="entry name" value="INT_P4_C"/>
    <property type="match status" value="1"/>
</dbReference>
<dbReference type="SUPFAM" id="SSF56349">
    <property type="entry name" value="DNA breaking-rejoining enzymes"/>
    <property type="match status" value="1"/>
</dbReference>
<dbReference type="PROSITE" id="PS51900">
    <property type="entry name" value="CB"/>
    <property type="match status" value="1"/>
</dbReference>
<dbReference type="EMBL" id="LAZR01040942">
    <property type="protein sequence ID" value="KKL13232.1"/>
    <property type="molecule type" value="Genomic_DNA"/>
</dbReference>
<dbReference type="PANTHER" id="PTHR30629">
    <property type="entry name" value="PROPHAGE INTEGRASE"/>
    <property type="match status" value="1"/>
</dbReference>
<reference evidence="9" key="1">
    <citation type="journal article" date="2015" name="Nature">
        <title>Complex archaea that bridge the gap between prokaryotes and eukaryotes.</title>
        <authorList>
            <person name="Spang A."/>
            <person name="Saw J.H."/>
            <person name="Jorgensen S.L."/>
            <person name="Zaremba-Niedzwiedzka K."/>
            <person name="Martijn J."/>
            <person name="Lind A.E."/>
            <person name="van Eijk R."/>
            <person name="Schleper C."/>
            <person name="Guy L."/>
            <person name="Ettema T.J."/>
        </authorList>
    </citation>
    <scope>NUCLEOTIDE SEQUENCE</scope>
</reference>
<dbReference type="InterPro" id="IPR011010">
    <property type="entry name" value="DNA_brk_join_enz"/>
</dbReference>
<dbReference type="GO" id="GO:0075713">
    <property type="term" value="P:establishment of integrated proviral latency"/>
    <property type="evidence" value="ECO:0007669"/>
    <property type="project" value="UniProtKB-KW"/>
</dbReference>
<evidence type="ECO:0000256" key="2">
    <source>
        <dbReference type="ARBA" id="ARBA00022908"/>
    </source>
</evidence>
<evidence type="ECO:0000256" key="6">
    <source>
        <dbReference type="ARBA" id="ARBA00023296"/>
    </source>
</evidence>
<evidence type="ECO:0008006" key="10">
    <source>
        <dbReference type="Google" id="ProtNLM"/>
    </source>
</evidence>
<feature type="domain" description="Tyr recombinase" evidence="7">
    <location>
        <begin position="227"/>
        <end position="405"/>
    </location>
</feature>
<evidence type="ECO:0000313" key="9">
    <source>
        <dbReference type="EMBL" id="KKL13232.1"/>
    </source>
</evidence>
<dbReference type="Gene3D" id="1.10.150.130">
    <property type="match status" value="1"/>
</dbReference>
<comment type="similarity">
    <text evidence="1">Belongs to the 'phage' integrase family.</text>
</comment>
<feature type="domain" description="Core-binding (CB)" evidence="8">
    <location>
        <begin position="129"/>
        <end position="206"/>
    </location>
</feature>
<evidence type="ECO:0000259" key="7">
    <source>
        <dbReference type="PROSITE" id="PS51898"/>
    </source>
</evidence>
<dbReference type="GO" id="GO:0015074">
    <property type="term" value="P:DNA integration"/>
    <property type="evidence" value="ECO:0007669"/>
    <property type="project" value="UniProtKB-KW"/>
</dbReference>
<protein>
    <recommendedName>
        <fullName evidence="10">Tyr recombinase domain-containing protein</fullName>
    </recommendedName>
</protein>
<dbReference type="InterPro" id="IPR044068">
    <property type="entry name" value="CB"/>
</dbReference>
<dbReference type="Gene3D" id="3.30.160.390">
    <property type="entry name" value="Integrase, DNA-binding domain"/>
    <property type="match status" value="1"/>
</dbReference>
<dbReference type="GO" id="GO:0003677">
    <property type="term" value="F:DNA binding"/>
    <property type="evidence" value="ECO:0007669"/>
    <property type="project" value="UniProtKB-KW"/>
</dbReference>
<sequence length="428" mass="48360">MGISVQHSLPQIPAHHPGLSLTWPTRPSYHGLMKQKLTTKFIETRKSDPEKRIDFRDTVVPGLVLRVSTSGTKTFSFHKRIGGKMKRLTIGRFGTFTLTQARERARQILYEVETGRFVASTGIEFDIKPTLGEVIPDYIVKHAKVHNRDWKNKARLLGKFVDLHSKRIDEIKRADVVKACDVIHKSAPVSANRALAHLKHLIGWCVERGMIDASPIAGMKPLSKERSRERVLTDDELGALWTACNVEGYPFGDCMKLLMLSGQRRAEVAELRWSELDLEQHLWTLPSERAKNGRQHTVPITDAMLDVLRRVPKFLGSDYVFTTTSKTPVSGFGRLKGRLDKALPEGTEPWIIHDLRRTMSTKMAMLRVPQPVTEALLNHKTGMVSGVAAIYNVYSYADEKREALEQWNRYLTKMTQGHLGQPAGKISA</sequence>
<evidence type="ECO:0000259" key="8">
    <source>
        <dbReference type="PROSITE" id="PS51900"/>
    </source>
</evidence>
<dbReference type="Pfam" id="PF13356">
    <property type="entry name" value="Arm-DNA-bind_3"/>
    <property type="match status" value="1"/>
</dbReference>
<dbReference type="InterPro" id="IPR038488">
    <property type="entry name" value="Integrase_DNA-bd_sf"/>
</dbReference>
<dbReference type="PANTHER" id="PTHR30629:SF2">
    <property type="entry name" value="PROPHAGE INTEGRASE INTS-RELATED"/>
    <property type="match status" value="1"/>
</dbReference>
<organism evidence="9">
    <name type="scientific">marine sediment metagenome</name>
    <dbReference type="NCBI Taxonomy" id="412755"/>
    <lineage>
        <taxon>unclassified sequences</taxon>
        <taxon>metagenomes</taxon>
        <taxon>ecological metagenomes</taxon>
    </lineage>
</organism>
<keyword evidence="6" id="KW-1160">Virus entry into host cell</keyword>
<keyword evidence="5" id="KW-1179">Viral genome integration</keyword>
<dbReference type="Gene3D" id="1.10.443.10">
    <property type="entry name" value="Intergrase catalytic core"/>
    <property type="match status" value="1"/>
</dbReference>